<sequence length="97" mass="11418">MTNRNIVSGSAATLRYNHFTIAHRQYRRPLRHRKVDTFVRRYASSHRIQATRVKVRGNTELFRRRETHEAFRQPGTVTVIELTVCCTDGIIVFAFRT</sequence>
<gene>
    <name evidence="1" type="ORF">SDC9_142743</name>
</gene>
<proteinExistence type="predicted"/>
<dbReference type="EMBL" id="VSSQ01042060">
    <property type="protein sequence ID" value="MPM95588.1"/>
    <property type="molecule type" value="Genomic_DNA"/>
</dbReference>
<evidence type="ECO:0000313" key="1">
    <source>
        <dbReference type="EMBL" id="MPM95588.1"/>
    </source>
</evidence>
<comment type="caution">
    <text evidence="1">The sequence shown here is derived from an EMBL/GenBank/DDBJ whole genome shotgun (WGS) entry which is preliminary data.</text>
</comment>
<accession>A0A645E2G9</accession>
<name>A0A645E2G9_9ZZZZ</name>
<dbReference type="AlphaFoldDB" id="A0A645E2G9"/>
<protein>
    <submittedName>
        <fullName evidence="1">Uncharacterized protein</fullName>
    </submittedName>
</protein>
<reference evidence="1" key="1">
    <citation type="submission" date="2019-08" db="EMBL/GenBank/DDBJ databases">
        <authorList>
            <person name="Kucharzyk K."/>
            <person name="Murdoch R.W."/>
            <person name="Higgins S."/>
            <person name="Loffler F."/>
        </authorList>
    </citation>
    <scope>NUCLEOTIDE SEQUENCE</scope>
</reference>
<organism evidence="1">
    <name type="scientific">bioreactor metagenome</name>
    <dbReference type="NCBI Taxonomy" id="1076179"/>
    <lineage>
        <taxon>unclassified sequences</taxon>
        <taxon>metagenomes</taxon>
        <taxon>ecological metagenomes</taxon>
    </lineage>
</organism>